<dbReference type="EMBL" id="JEOB01000001">
    <property type="protein sequence ID" value="EXM41043.1"/>
    <property type="molecule type" value="Genomic_DNA"/>
</dbReference>
<evidence type="ECO:0000256" key="1">
    <source>
        <dbReference type="SAM" id="MobiDB-lite"/>
    </source>
</evidence>
<accession>A0A011W2L9</accession>
<evidence type="ECO:0000313" key="4">
    <source>
        <dbReference type="EMBL" id="EXM41043.1"/>
    </source>
</evidence>
<dbReference type="PATRIC" id="fig|1341156.4.peg.3262"/>
<dbReference type="OrthoDB" id="129830at2"/>
<organism evidence="4 5">
    <name type="scientific">Ruminococcus albus SY3</name>
    <dbReference type="NCBI Taxonomy" id="1341156"/>
    <lineage>
        <taxon>Bacteria</taxon>
        <taxon>Bacillati</taxon>
        <taxon>Bacillota</taxon>
        <taxon>Clostridia</taxon>
        <taxon>Eubacteriales</taxon>
        <taxon>Oscillospiraceae</taxon>
        <taxon>Ruminococcus</taxon>
    </lineage>
</organism>
<dbReference type="Proteomes" id="UP000021369">
    <property type="component" value="Unassembled WGS sequence"/>
</dbReference>
<dbReference type="InterPro" id="IPR010982">
    <property type="entry name" value="Lambda_DNA-bd_dom_sf"/>
</dbReference>
<dbReference type="Pfam" id="PF01381">
    <property type="entry name" value="HTH_3"/>
    <property type="match status" value="1"/>
</dbReference>
<keyword evidence="5" id="KW-1185">Reference proteome</keyword>
<proteinExistence type="predicted"/>
<dbReference type="InterPro" id="IPR001387">
    <property type="entry name" value="Cro/C1-type_HTH"/>
</dbReference>
<sequence>MKINKELQNKAIAAELGSRFKQYRIDYPMTRTELAEKSMVSVGTIARFENGSDIGLINLIKLLKALELEEKLDLLIPDPQERPSYYVENNTPKKRARKRRQNDNDWKWGDEK</sequence>
<dbReference type="EMBL" id="JEOB01000004">
    <property type="protein sequence ID" value="EXM38689.1"/>
    <property type="molecule type" value="Genomic_DNA"/>
</dbReference>
<dbReference type="SMART" id="SM00530">
    <property type="entry name" value="HTH_XRE"/>
    <property type="match status" value="1"/>
</dbReference>
<dbReference type="RefSeq" id="WP_024858830.1">
    <property type="nucleotide sequence ID" value="NZ_JEOB01000001.1"/>
</dbReference>
<comment type="caution">
    <text evidence="4">The sequence shown here is derived from an EMBL/GenBank/DDBJ whole genome shotgun (WGS) entry which is preliminary data.</text>
</comment>
<evidence type="ECO:0000313" key="5">
    <source>
        <dbReference type="Proteomes" id="UP000021369"/>
    </source>
</evidence>
<protein>
    <recommendedName>
        <fullName evidence="2">HTH cro/C1-type domain-containing protein</fullName>
    </recommendedName>
</protein>
<dbReference type="SUPFAM" id="SSF47413">
    <property type="entry name" value="lambda repressor-like DNA-binding domains"/>
    <property type="match status" value="1"/>
</dbReference>
<dbReference type="AlphaFoldDB" id="A0A011W2L9"/>
<dbReference type="GO" id="GO:0003677">
    <property type="term" value="F:DNA binding"/>
    <property type="evidence" value="ECO:0007669"/>
    <property type="project" value="InterPro"/>
</dbReference>
<name>A0A011W2L9_RUMAL</name>
<feature type="domain" description="HTH cro/C1-type" evidence="2">
    <location>
        <begin position="20"/>
        <end position="75"/>
    </location>
</feature>
<evidence type="ECO:0000313" key="3">
    <source>
        <dbReference type="EMBL" id="EXM38689.1"/>
    </source>
</evidence>
<dbReference type="PROSITE" id="PS50943">
    <property type="entry name" value="HTH_CROC1"/>
    <property type="match status" value="1"/>
</dbReference>
<reference evidence="4 5" key="1">
    <citation type="submission" date="2013-06" db="EMBL/GenBank/DDBJ databases">
        <title>Rumen cellulosomics: divergent fiber-degrading strategies revealed by comparative genome-wide analysis of six Ruminococcal strains.</title>
        <authorList>
            <person name="Dassa B."/>
            <person name="Borovok I."/>
            <person name="Lamed R."/>
            <person name="Flint H."/>
            <person name="Yeoman C.J."/>
            <person name="White B."/>
            <person name="Bayer E.A."/>
        </authorList>
    </citation>
    <scope>NUCLEOTIDE SEQUENCE [LARGE SCALE GENOMIC DNA]</scope>
    <source>
        <strain evidence="4 5">SY3</strain>
    </source>
</reference>
<gene>
    <name evidence="4" type="ORF">RASY3_03110</name>
    <name evidence="3" type="ORF">RASY3_18375</name>
</gene>
<evidence type="ECO:0000259" key="2">
    <source>
        <dbReference type="PROSITE" id="PS50943"/>
    </source>
</evidence>
<feature type="compositionally biased region" description="Basic and acidic residues" evidence="1">
    <location>
        <begin position="101"/>
        <end position="112"/>
    </location>
</feature>
<dbReference type="Gene3D" id="1.10.260.40">
    <property type="entry name" value="lambda repressor-like DNA-binding domains"/>
    <property type="match status" value="1"/>
</dbReference>
<feature type="region of interest" description="Disordered" evidence="1">
    <location>
        <begin position="81"/>
        <end position="112"/>
    </location>
</feature>
<dbReference type="CDD" id="cd00093">
    <property type="entry name" value="HTH_XRE"/>
    <property type="match status" value="1"/>
</dbReference>